<dbReference type="PROSITE" id="PS50111">
    <property type="entry name" value="CHEMOTAXIS_TRANSDUC_2"/>
    <property type="match status" value="1"/>
</dbReference>
<keyword evidence="11" id="KW-1185">Reference proteome</keyword>
<comment type="similarity">
    <text evidence="5">Belongs to the methyl-accepting chemotaxis (MCP) protein family.</text>
</comment>
<gene>
    <name evidence="10" type="ORF">K0T92_15455</name>
</gene>
<dbReference type="InterPro" id="IPR004089">
    <property type="entry name" value="MCPsignal_dom"/>
</dbReference>
<dbReference type="PROSITE" id="PS50885">
    <property type="entry name" value="HAMP"/>
    <property type="match status" value="1"/>
</dbReference>
<evidence type="ECO:0000259" key="9">
    <source>
        <dbReference type="PROSITE" id="PS50885"/>
    </source>
</evidence>
<feature type="transmembrane region" description="Helical" evidence="7">
    <location>
        <begin position="214"/>
        <end position="234"/>
    </location>
</feature>
<evidence type="ECO:0000256" key="7">
    <source>
        <dbReference type="SAM" id="Phobius"/>
    </source>
</evidence>
<dbReference type="Gene3D" id="1.10.287.950">
    <property type="entry name" value="Methyl-accepting chemotaxis protein"/>
    <property type="match status" value="1"/>
</dbReference>
<evidence type="ECO:0000256" key="5">
    <source>
        <dbReference type="ARBA" id="ARBA00029447"/>
    </source>
</evidence>
<evidence type="ECO:0000256" key="3">
    <source>
        <dbReference type="ARBA" id="ARBA00023136"/>
    </source>
</evidence>
<organism evidence="10 11">
    <name type="scientific">Paenibacillus oenotherae</name>
    <dbReference type="NCBI Taxonomy" id="1435645"/>
    <lineage>
        <taxon>Bacteria</taxon>
        <taxon>Bacillati</taxon>
        <taxon>Bacillota</taxon>
        <taxon>Bacilli</taxon>
        <taxon>Bacillales</taxon>
        <taxon>Paenibacillaceae</taxon>
        <taxon>Paenibacillus</taxon>
    </lineage>
</organism>
<protein>
    <submittedName>
        <fullName evidence="10">Methyl-accepting chemotaxis protein</fullName>
    </submittedName>
</protein>
<dbReference type="PANTHER" id="PTHR32089:SF112">
    <property type="entry name" value="LYSOZYME-LIKE PROTEIN-RELATED"/>
    <property type="match status" value="1"/>
</dbReference>
<evidence type="ECO:0000259" key="8">
    <source>
        <dbReference type="PROSITE" id="PS50111"/>
    </source>
</evidence>
<reference evidence="10 11" key="1">
    <citation type="submission" date="2021-07" db="EMBL/GenBank/DDBJ databases">
        <title>Paenibacillus radiodurans sp. nov., isolated from the southeastern edge of Tengger Desert.</title>
        <authorList>
            <person name="Zhang G."/>
        </authorList>
    </citation>
    <scope>NUCLEOTIDE SEQUENCE [LARGE SCALE GENOMIC DNA]</scope>
    <source>
        <strain evidence="10 11">DT7-4</strain>
    </source>
</reference>
<keyword evidence="2" id="KW-1003">Cell membrane</keyword>
<dbReference type="PRINTS" id="PR00260">
    <property type="entry name" value="CHEMTRNSDUCR"/>
</dbReference>
<feature type="domain" description="Methyl-accepting transducer" evidence="8">
    <location>
        <begin position="312"/>
        <end position="542"/>
    </location>
</feature>
<dbReference type="RefSeq" id="WP_219873383.1">
    <property type="nucleotide sequence ID" value="NZ_JAHZIJ010000011.1"/>
</dbReference>
<evidence type="ECO:0000256" key="2">
    <source>
        <dbReference type="ARBA" id="ARBA00022475"/>
    </source>
</evidence>
<dbReference type="Pfam" id="PF00015">
    <property type="entry name" value="MCPsignal"/>
    <property type="match status" value="1"/>
</dbReference>
<keyword evidence="7" id="KW-1133">Transmembrane helix</keyword>
<dbReference type="SMART" id="SM00283">
    <property type="entry name" value="MA"/>
    <property type="match status" value="1"/>
</dbReference>
<evidence type="ECO:0000256" key="4">
    <source>
        <dbReference type="ARBA" id="ARBA00023224"/>
    </source>
</evidence>
<comment type="caution">
    <text evidence="10">The sequence shown here is derived from an EMBL/GenBank/DDBJ whole genome shotgun (WGS) entry which is preliminary data.</text>
</comment>
<dbReference type="EMBL" id="JAHZIJ010000011">
    <property type="protein sequence ID" value="MBW7476140.1"/>
    <property type="molecule type" value="Genomic_DNA"/>
</dbReference>
<proteinExistence type="inferred from homology"/>
<evidence type="ECO:0000256" key="6">
    <source>
        <dbReference type="PROSITE-ProRule" id="PRU00284"/>
    </source>
</evidence>
<dbReference type="Proteomes" id="UP000812277">
    <property type="component" value="Unassembled WGS sequence"/>
</dbReference>
<sequence length="592" mass="65734">MKKPTIKSFKPSSKFLSNFANGLRNLKLTHRMILLLVVLTIVNIGAGGIILYQNNVVQTEMDKSDQLQDAQKKYNDIAKNLEASTIMFVDLLEGFAATKKQTVDDNMAAAATQIVELEKVLKELDEEYPTKDFRDSYSALVIRVQTGYNEIKTQYDAYDIILDDETKRVMRRDVVANYWDVLSKTNNDSQSRFAKAVEERGVALSAAVSWSNNIVIINIIVMAIFPALVMTGLIRSIRRNLAGITKHIEAYKNNDFTYDVKLQSRDEFGMIDNMLTDMGGKLRETLASTVAVSEQVLDVSQRMSSMLTINKEASETVKKEVAHSKKLISSQNDSNASISAVTEEVSASSEQISASSDYINNDMKRMHHSSNEGMEKMQEIVGLVDETSQQFNELSGVLRVMTERYSNVARFLDNINEITSQTGLLSLNASIEAARAGEHGSGFAVVAGEIRKLSGKTDGLSRAIASDLKQIHNDLKQCEKTLDSFSLLITRTKAISQTSNVTFNELKDQSGLLAEQMNEITVAIGEIATGMTTIVTSVEWLAESSTEVNDRMGQMEGLTNEQFKISDNLMDMAGSLKDASQRLREKTDSFKL</sequence>
<evidence type="ECO:0000256" key="1">
    <source>
        <dbReference type="ARBA" id="ARBA00004236"/>
    </source>
</evidence>
<dbReference type="InterPro" id="IPR004090">
    <property type="entry name" value="Chemotax_Me-accpt_rcpt"/>
</dbReference>
<comment type="subcellular location">
    <subcellularLocation>
        <location evidence="1">Cell membrane</location>
    </subcellularLocation>
</comment>
<dbReference type="Gene3D" id="6.10.340.10">
    <property type="match status" value="1"/>
</dbReference>
<evidence type="ECO:0000313" key="11">
    <source>
        <dbReference type="Proteomes" id="UP000812277"/>
    </source>
</evidence>
<dbReference type="InterPro" id="IPR003660">
    <property type="entry name" value="HAMP_dom"/>
</dbReference>
<dbReference type="PANTHER" id="PTHR32089">
    <property type="entry name" value="METHYL-ACCEPTING CHEMOTAXIS PROTEIN MCPB"/>
    <property type="match status" value="1"/>
</dbReference>
<keyword evidence="4 6" id="KW-0807">Transducer</keyword>
<evidence type="ECO:0000313" key="10">
    <source>
        <dbReference type="EMBL" id="MBW7476140.1"/>
    </source>
</evidence>
<keyword evidence="3 7" id="KW-0472">Membrane</keyword>
<name>A0ABS7D8F0_9BACL</name>
<keyword evidence="7" id="KW-0812">Transmembrane</keyword>
<feature type="domain" description="HAMP" evidence="9">
    <location>
        <begin position="235"/>
        <end position="287"/>
    </location>
</feature>
<accession>A0ABS7D8F0</accession>
<feature type="transmembrane region" description="Helical" evidence="7">
    <location>
        <begin position="33"/>
        <end position="52"/>
    </location>
</feature>
<dbReference type="SUPFAM" id="SSF58104">
    <property type="entry name" value="Methyl-accepting chemotaxis protein (MCP) signaling domain"/>
    <property type="match status" value="1"/>
</dbReference>